<dbReference type="RefSeq" id="WP_098061165.1">
    <property type="nucleotide sequence ID" value="NZ_PDEP01000002.1"/>
</dbReference>
<accession>A0A2H3P9P8</accession>
<gene>
    <name evidence="2" type="ORF">CRI93_03165</name>
</gene>
<organism evidence="2 3">
    <name type="scientific">Longimonas halophila</name>
    <dbReference type="NCBI Taxonomy" id="1469170"/>
    <lineage>
        <taxon>Bacteria</taxon>
        <taxon>Pseudomonadati</taxon>
        <taxon>Rhodothermota</taxon>
        <taxon>Rhodothermia</taxon>
        <taxon>Rhodothermales</taxon>
        <taxon>Salisaetaceae</taxon>
        <taxon>Longimonas</taxon>
    </lineage>
</organism>
<dbReference type="AlphaFoldDB" id="A0A2H3P9P8"/>
<comment type="caution">
    <text evidence="2">The sequence shown here is derived from an EMBL/GenBank/DDBJ whole genome shotgun (WGS) entry which is preliminary data.</text>
</comment>
<dbReference type="EMBL" id="PDEP01000002">
    <property type="protein sequence ID" value="PEN08771.1"/>
    <property type="molecule type" value="Genomic_DNA"/>
</dbReference>
<name>A0A2H3P9P8_9BACT</name>
<evidence type="ECO:0008006" key="4">
    <source>
        <dbReference type="Google" id="ProtNLM"/>
    </source>
</evidence>
<reference evidence="2 3" key="1">
    <citation type="submission" date="2017-10" db="EMBL/GenBank/DDBJ databases">
        <title>Draft genome of Longimonas halophila.</title>
        <authorList>
            <person name="Goh K.M."/>
            <person name="Shamsir M.S."/>
            <person name="Lim S.W."/>
        </authorList>
    </citation>
    <scope>NUCLEOTIDE SEQUENCE [LARGE SCALE GENOMIC DNA]</scope>
    <source>
        <strain evidence="2 3">KCTC 42399</strain>
    </source>
</reference>
<feature type="transmembrane region" description="Helical" evidence="1">
    <location>
        <begin position="109"/>
        <end position="129"/>
    </location>
</feature>
<protein>
    <recommendedName>
        <fullName evidence="4">DUF2007 domain-containing protein</fullName>
    </recommendedName>
</protein>
<keyword evidence="1" id="KW-0472">Membrane</keyword>
<evidence type="ECO:0000313" key="2">
    <source>
        <dbReference type="EMBL" id="PEN08771.1"/>
    </source>
</evidence>
<sequence>MTRDLSISETTVVATYANRQDAEIAKTQLADHDILALITADDVHPPLQMTEGVKLRVLDHKAEQALNILDVDAKPVPAGSDAEMPDAKMHSDDEADLAFSRNGFVQATAWTYVAAFLLMVAVIVAGLWVSSFA</sequence>
<keyword evidence="1" id="KW-1133">Transmembrane helix</keyword>
<proteinExistence type="predicted"/>
<keyword evidence="1" id="KW-0812">Transmembrane</keyword>
<evidence type="ECO:0000313" key="3">
    <source>
        <dbReference type="Proteomes" id="UP000221024"/>
    </source>
</evidence>
<evidence type="ECO:0000256" key="1">
    <source>
        <dbReference type="SAM" id="Phobius"/>
    </source>
</evidence>
<keyword evidence="3" id="KW-1185">Reference proteome</keyword>
<dbReference type="OrthoDB" id="1494390at2"/>
<dbReference type="Proteomes" id="UP000221024">
    <property type="component" value="Unassembled WGS sequence"/>
</dbReference>